<organism evidence="1 2">
    <name type="scientific">Adonisia turfae CCMR0082</name>
    <dbReference type="NCBI Taxonomy" id="2304604"/>
    <lineage>
        <taxon>Bacteria</taxon>
        <taxon>Bacillati</taxon>
        <taxon>Cyanobacteriota</taxon>
        <taxon>Adonisia</taxon>
        <taxon>Adonisia turfae</taxon>
    </lineage>
</organism>
<accession>A0A6M0S6R5</accession>
<protein>
    <recommendedName>
        <fullName evidence="3">Actin-like protein N-terminal domain-containing protein</fullName>
    </recommendedName>
</protein>
<sequence length="355" mass="38085">MKLSLETTVPKLGQGSPELEKPTVLTLAGDFGYSTAQLFGSLVRVNQPSYLLPLEVEKLPDTPKQGVFSYVDGDANGMVGKSFAVGSVAHAIDADACRKNADSPENKIDNSLIMLLGLLTYQQGLPSDIEINLLTCLQKVTAELREQVTTVYKGRHTISFGGRLMSVTVKPLGVADEGLGVLATTPHAATGKDTVVLSIGGGTVNVSQFKGGKLITQKPFAGGVMRFYEVLALAPSLVKKLKAQGDAHIIRDGVERRDYLYGKNVNIQRHSFEDDYLTELPKWFESTLKRPLQYATPLLTAADAGLVFGGGAMLPGIEALLKKCGYTVVDDPVNANVKGLYEVAKAMVAKEDNRG</sequence>
<dbReference type="InterPro" id="IPR043129">
    <property type="entry name" value="ATPase_NBD"/>
</dbReference>
<dbReference type="EMBL" id="QZCE01000002">
    <property type="protein sequence ID" value="NEZ64157.1"/>
    <property type="molecule type" value="Genomic_DNA"/>
</dbReference>
<dbReference type="Proteomes" id="UP000473574">
    <property type="component" value="Unassembled WGS sequence"/>
</dbReference>
<dbReference type="RefSeq" id="WP_163664223.1">
    <property type="nucleotide sequence ID" value="NZ_QZCE01000002.1"/>
</dbReference>
<evidence type="ECO:0000313" key="2">
    <source>
        <dbReference type="Proteomes" id="UP000473574"/>
    </source>
</evidence>
<proteinExistence type="predicted"/>
<evidence type="ECO:0008006" key="3">
    <source>
        <dbReference type="Google" id="ProtNLM"/>
    </source>
</evidence>
<name>A0A6M0S6R5_9CYAN</name>
<gene>
    <name evidence="1" type="ORF">D0962_15390</name>
</gene>
<dbReference type="AlphaFoldDB" id="A0A6M0S6R5"/>
<reference evidence="1 2" key="1">
    <citation type="journal article" date="2020" name="Microb. Ecol.">
        <title>Ecogenomics of the Marine Benthic Filamentous Cyanobacterium Adonisia.</title>
        <authorList>
            <person name="Walter J.M."/>
            <person name="Coutinho F.H."/>
            <person name="Leomil L."/>
            <person name="Hargreaves P.I."/>
            <person name="Campeao M.E."/>
            <person name="Vieira V.V."/>
            <person name="Silva B.S."/>
            <person name="Fistarol G.O."/>
            <person name="Salomon P.S."/>
            <person name="Sawabe T."/>
            <person name="Mino S."/>
            <person name="Hosokawa M."/>
            <person name="Miyashita H."/>
            <person name="Maruyama F."/>
            <person name="van Verk M.C."/>
            <person name="Dutilh B.E."/>
            <person name="Thompson C.C."/>
            <person name="Thompson F.L."/>
        </authorList>
    </citation>
    <scope>NUCLEOTIDE SEQUENCE [LARGE SCALE GENOMIC DNA]</scope>
    <source>
        <strain evidence="1 2">CCMR0082</strain>
    </source>
</reference>
<comment type="caution">
    <text evidence="1">The sequence shown here is derived from an EMBL/GenBank/DDBJ whole genome shotgun (WGS) entry which is preliminary data.</text>
</comment>
<evidence type="ECO:0000313" key="1">
    <source>
        <dbReference type="EMBL" id="NEZ64157.1"/>
    </source>
</evidence>
<dbReference type="CDD" id="cd10227">
    <property type="entry name" value="ASKHA_NBD_ParM-like"/>
    <property type="match status" value="1"/>
</dbReference>
<dbReference type="SUPFAM" id="SSF53067">
    <property type="entry name" value="Actin-like ATPase domain"/>
    <property type="match status" value="1"/>
</dbReference>